<evidence type="ECO:0000256" key="2">
    <source>
        <dbReference type="ARBA" id="ARBA00022448"/>
    </source>
</evidence>
<evidence type="ECO:0000256" key="3">
    <source>
        <dbReference type="ARBA" id="ARBA00022692"/>
    </source>
</evidence>
<protein>
    <submittedName>
        <fullName evidence="6">Aquaporin PIP1-1</fullName>
    </submittedName>
</protein>
<dbReference type="PROSITE" id="PS00221">
    <property type="entry name" value="MIP"/>
    <property type="match status" value="1"/>
</dbReference>
<gene>
    <name evidence="6" type="ORF">F3Y22_tig00111941pilonHSYRG00013</name>
</gene>
<dbReference type="InterPro" id="IPR023271">
    <property type="entry name" value="Aquaporin-like"/>
</dbReference>
<evidence type="ECO:0000256" key="5">
    <source>
        <dbReference type="ARBA" id="ARBA00023136"/>
    </source>
</evidence>
<dbReference type="Gene3D" id="1.20.1080.10">
    <property type="entry name" value="Glycerol uptake facilitator protein"/>
    <property type="match status" value="1"/>
</dbReference>
<keyword evidence="5" id="KW-0472">Membrane</keyword>
<keyword evidence="4" id="KW-1133">Transmembrane helix</keyword>
<dbReference type="PANTHER" id="PTHR45687">
    <property type="entry name" value="AQUAPORIN OR AQUAGLYCEROPORIN RELATED"/>
    <property type="match status" value="1"/>
</dbReference>
<evidence type="ECO:0000256" key="4">
    <source>
        <dbReference type="ARBA" id="ARBA00022989"/>
    </source>
</evidence>
<dbReference type="EMBL" id="VEPZ02001466">
    <property type="protein sequence ID" value="KAE8671629.1"/>
    <property type="molecule type" value="Genomic_DNA"/>
</dbReference>
<dbReference type="InterPro" id="IPR022357">
    <property type="entry name" value="MIP_CS"/>
</dbReference>
<evidence type="ECO:0000256" key="1">
    <source>
        <dbReference type="ARBA" id="ARBA00004141"/>
    </source>
</evidence>
<comment type="subcellular location">
    <subcellularLocation>
        <location evidence="1">Membrane</location>
        <topology evidence="1">Multi-pass membrane protein</topology>
    </subcellularLocation>
</comment>
<dbReference type="GO" id="GO:0016020">
    <property type="term" value="C:membrane"/>
    <property type="evidence" value="ECO:0007669"/>
    <property type="project" value="UniProtKB-SubCell"/>
</dbReference>
<dbReference type="AlphaFoldDB" id="A0A6A2YAU7"/>
<dbReference type="InterPro" id="IPR000425">
    <property type="entry name" value="MIP"/>
</dbReference>
<keyword evidence="3" id="KW-0812">Transmembrane</keyword>
<dbReference type="GO" id="GO:0015267">
    <property type="term" value="F:channel activity"/>
    <property type="evidence" value="ECO:0007669"/>
    <property type="project" value="InterPro"/>
</dbReference>
<organism evidence="6 7">
    <name type="scientific">Hibiscus syriacus</name>
    <name type="common">Rose of Sharon</name>
    <dbReference type="NCBI Taxonomy" id="106335"/>
    <lineage>
        <taxon>Eukaryota</taxon>
        <taxon>Viridiplantae</taxon>
        <taxon>Streptophyta</taxon>
        <taxon>Embryophyta</taxon>
        <taxon>Tracheophyta</taxon>
        <taxon>Spermatophyta</taxon>
        <taxon>Magnoliopsida</taxon>
        <taxon>eudicotyledons</taxon>
        <taxon>Gunneridae</taxon>
        <taxon>Pentapetalae</taxon>
        <taxon>rosids</taxon>
        <taxon>malvids</taxon>
        <taxon>Malvales</taxon>
        <taxon>Malvaceae</taxon>
        <taxon>Malvoideae</taxon>
        <taxon>Hibiscus</taxon>
    </lineage>
</organism>
<dbReference type="InterPro" id="IPR034294">
    <property type="entry name" value="Aquaporin_transptr"/>
</dbReference>
<comment type="caution">
    <text evidence="6">The sequence shown here is derived from an EMBL/GenBank/DDBJ whole genome shotgun (WGS) entry which is preliminary data.</text>
</comment>
<keyword evidence="2" id="KW-0813">Transport</keyword>
<sequence>MEGQNEDVRLGAIKYRERQPIGTAAQSQDGKDYKEPPAAPLFEPGELSSWDTGHCLGFRWHDLCSCLLHCRHFRGHINPAVTFGLLLARKLSLTRAVFYIIMQCLGLVIYWEQFSLKVQNLHCDRLGAPCLRQPRESPRLEENFYANPLPGCICSRSTEQKISSLKLDKNLSSVQG</sequence>
<accession>A0A6A2YAU7</accession>
<reference evidence="6" key="1">
    <citation type="submission" date="2019-09" db="EMBL/GenBank/DDBJ databases">
        <title>Draft genome information of white flower Hibiscus syriacus.</title>
        <authorList>
            <person name="Kim Y.-M."/>
        </authorList>
    </citation>
    <scope>NUCLEOTIDE SEQUENCE [LARGE SCALE GENOMIC DNA]</scope>
    <source>
        <strain evidence="6">YM2019G1</strain>
    </source>
</reference>
<name>A0A6A2YAU7_HIBSY</name>
<dbReference type="Pfam" id="PF00230">
    <property type="entry name" value="MIP"/>
    <property type="match status" value="1"/>
</dbReference>
<keyword evidence="7" id="KW-1185">Reference proteome</keyword>
<proteinExistence type="predicted"/>
<dbReference type="SUPFAM" id="SSF81338">
    <property type="entry name" value="Aquaporin-like"/>
    <property type="match status" value="1"/>
</dbReference>
<evidence type="ECO:0000313" key="6">
    <source>
        <dbReference type="EMBL" id="KAE8671629.1"/>
    </source>
</evidence>
<evidence type="ECO:0000313" key="7">
    <source>
        <dbReference type="Proteomes" id="UP000436088"/>
    </source>
</evidence>
<dbReference type="Proteomes" id="UP000436088">
    <property type="component" value="Unassembled WGS sequence"/>
</dbReference>